<evidence type="ECO:0000313" key="2">
    <source>
        <dbReference type="EMBL" id="RAV32010.1"/>
    </source>
</evidence>
<dbReference type="Proteomes" id="UP000251577">
    <property type="component" value="Unassembled WGS sequence"/>
</dbReference>
<comment type="caution">
    <text evidence="2">The sequence shown here is derived from an EMBL/GenBank/DDBJ whole genome shotgun (WGS) entry which is preliminary data.</text>
</comment>
<proteinExistence type="predicted"/>
<evidence type="ECO:0000313" key="3">
    <source>
        <dbReference type="Proteomes" id="UP000251577"/>
    </source>
</evidence>
<protein>
    <submittedName>
        <fullName evidence="2">Uncharacterized protein</fullName>
    </submittedName>
</protein>
<evidence type="ECO:0000256" key="1">
    <source>
        <dbReference type="SAM" id="MobiDB-lite"/>
    </source>
</evidence>
<name>A0A364V5S9_9CORY</name>
<sequence>MVRAHSPPASGGREFTTAAAMGHNEGLDKVPPGVDRRGGDTFVYIDRGKNRDTDERTMKQHQR</sequence>
<organism evidence="2 3">
    <name type="scientific">Corynebacterium heidelbergense</name>
    <dbReference type="NCBI Taxonomy" id="2055947"/>
    <lineage>
        <taxon>Bacteria</taxon>
        <taxon>Bacillati</taxon>
        <taxon>Actinomycetota</taxon>
        <taxon>Actinomycetes</taxon>
        <taxon>Mycobacteriales</taxon>
        <taxon>Corynebacteriaceae</taxon>
        <taxon>Corynebacterium</taxon>
    </lineage>
</organism>
<dbReference type="AlphaFoldDB" id="A0A364V5S9"/>
<dbReference type="EMBL" id="QHCV01000043">
    <property type="protein sequence ID" value="RAV32010.1"/>
    <property type="molecule type" value="Genomic_DNA"/>
</dbReference>
<gene>
    <name evidence="2" type="ORF">DLJ54_05275</name>
</gene>
<feature type="compositionally biased region" description="Basic and acidic residues" evidence="1">
    <location>
        <begin position="46"/>
        <end position="63"/>
    </location>
</feature>
<keyword evidence="3" id="KW-1185">Reference proteome</keyword>
<feature type="region of interest" description="Disordered" evidence="1">
    <location>
        <begin position="1"/>
        <end position="63"/>
    </location>
</feature>
<accession>A0A364V5S9</accession>
<reference evidence="2 3" key="1">
    <citation type="journal article" date="2018" name="Syst. Appl. Microbiol.">
        <title>Corynebacterium heidelbergense sp. nov., isolated from the preen glands of Egyptian geese (Alopochen aegyptiacus).</title>
        <authorList>
            <person name="Braun M.S."/>
            <person name="Wang E."/>
            <person name="Zimmermann S."/>
            <person name="Wink M."/>
        </authorList>
    </citation>
    <scope>NUCLEOTIDE SEQUENCE [LARGE SCALE GENOMIC DNA]</scope>
    <source>
        <strain evidence="2 3">647</strain>
    </source>
</reference>